<feature type="domain" description="Aspartate carbamoyltransferase regulatory subunit N-terminal" evidence="8">
    <location>
        <begin position="11"/>
        <end position="102"/>
    </location>
</feature>
<feature type="binding site" evidence="7">
    <location>
        <position position="143"/>
    </location>
    <ligand>
        <name>Zn(2+)</name>
        <dbReference type="ChEBI" id="CHEBI:29105"/>
    </ligand>
</feature>
<dbReference type="InterPro" id="IPR036793">
    <property type="entry name" value="Asp_carbatrfase_reg_N_sf"/>
</dbReference>
<feature type="binding site" evidence="7">
    <location>
        <position position="146"/>
    </location>
    <ligand>
        <name>Zn(2+)</name>
        <dbReference type="ChEBI" id="CHEBI:29105"/>
    </ligand>
</feature>
<reference evidence="10 11" key="1">
    <citation type="submission" date="2023-03" db="EMBL/GenBank/DDBJ databases">
        <title>WGS of Methanotrichaceae archaeon Mx.</title>
        <authorList>
            <person name="Sorokin D.Y."/>
            <person name="Merkel A.Y."/>
        </authorList>
    </citation>
    <scope>NUCLEOTIDE SEQUENCE [LARGE SCALE GENOMIC DNA]</scope>
    <source>
        <strain evidence="10 11">Mx</strain>
    </source>
</reference>
<evidence type="ECO:0000259" key="9">
    <source>
        <dbReference type="Pfam" id="PF02748"/>
    </source>
</evidence>
<dbReference type="Gene3D" id="2.30.30.20">
    <property type="entry name" value="Aspartate carbamoyltransferase regulatory subunit, C-terminal domain"/>
    <property type="match status" value="1"/>
</dbReference>
<sequence length="159" mass="17627">MIGLNDGEMKLRVTPIGNGTVIDHIPAGQALNVLKILGIDRTTEATISLLMNVASRRSGRKDIVKVEDRELREEEVNRISLIAPGATINIIRDRKVVEKRTVDMPDLIVGVLRCPNPSCISNTSEPIRSQLLVKSKNPVILRCVYCEQTIAEKIADYLI</sequence>
<organism evidence="10 11">
    <name type="scientific">Candidatus Methanocrinis natronophilus</name>
    <dbReference type="NCBI Taxonomy" id="3033396"/>
    <lineage>
        <taxon>Archaea</taxon>
        <taxon>Methanobacteriati</taxon>
        <taxon>Methanobacteriota</taxon>
        <taxon>Stenosarchaea group</taxon>
        <taxon>Methanomicrobia</taxon>
        <taxon>Methanotrichales</taxon>
        <taxon>Methanotrichaceae</taxon>
        <taxon>Methanocrinis</taxon>
    </lineage>
</organism>
<gene>
    <name evidence="7 10" type="primary">pyrI</name>
    <name evidence="10" type="ORF">P0O15_05960</name>
</gene>
<comment type="function">
    <text evidence="1 7">Involved in allosteric regulation of aspartate carbamoyltransferase.</text>
</comment>
<dbReference type="PANTHER" id="PTHR35805">
    <property type="entry name" value="ASPARTATE CARBAMOYLTRANSFERASE REGULATORY CHAIN"/>
    <property type="match status" value="1"/>
</dbReference>
<dbReference type="HAMAP" id="MF_00002">
    <property type="entry name" value="Asp_carb_tr_reg"/>
    <property type="match status" value="1"/>
</dbReference>
<protein>
    <recommendedName>
        <fullName evidence="3 7">Aspartate carbamoyltransferase regulatory chain</fullName>
    </recommendedName>
</protein>
<evidence type="ECO:0000259" key="8">
    <source>
        <dbReference type="Pfam" id="PF01948"/>
    </source>
</evidence>
<dbReference type="InterPro" id="IPR036792">
    <property type="entry name" value="Asp_carbatrfase_reg_C_sf"/>
</dbReference>
<keyword evidence="4 7" id="KW-0479">Metal-binding</keyword>
<dbReference type="InterPro" id="IPR020542">
    <property type="entry name" value="Asp_carbamoyltrfase_reg_C"/>
</dbReference>
<comment type="subunit">
    <text evidence="7">Contains catalytic and regulatory chains.</text>
</comment>
<proteinExistence type="inferred from homology"/>
<dbReference type="SUPFAM" id="SSF57825">
    <property type="entry name" value="Aspartate carbamoyltransferase, Regulatory-chain, C-terminal domain"/>
    <property type="match status" value="1"/>
</dbReference>
<keyword evidence="10" id="KW-0808">Transferase</keyword>
<dbReference type="Pfam" id="PF02748">
    <property type="entry name" value="PyrI_C"/>
    <property type="match status" value="1"/>
</dbReference>
<evidence type="ECO:0000313" key="10">
    <source>
        <dbReference type="EMBL" id="MDF0590719.1"/>
    </source>
</evidence>
<dbReference type="NCBIfam" id="TIGR00240">
    <property type="entry name" value="ATCase_reg"/>
    <property type="match status" value="1"/>
</dbReference>
<dbReference type="InterPro" id="IPR020545">
    <property type="entry name" value="Asp_carbamoyltransf_reg_N"/>
</dbReference>
<evidence type="ECO:0000256" key="2">
    <source>
        <dbReference type="ARBA" id="ARBA00010498"/>
    </source>
</evidence>
<comment type="similarity">
    <text evidence="2 7">Belongs to the PyrI family.</text>
</comment>
<dbReference type="SUPFAM" id="SSF54893">
    <property type="entry name" value="Aspartate carbamoyltransferase, Regulatory-chain, N-terminal domain"/>
    <property type="match status" value="1"/>
</dbReference>
<evidence type="ECO:0000256" key="7">
    <source>
        <dbReference type="HAMAP-Rule" id="MF_00002"/>
    </source>
</evidence>
<comment type="caution">
    <text evidence="10">The sequence shown here is derived from an EMBL/GenBank/DDBJ whole genome shotgun (WGS) entry which is preliminary data.</text>
</comment>
<evidence type="ECO:0000256" key="1">
    <source>
        <dbReference type="ARBA" id="ARBA00002565"/>
    </source>
</evidence>
<dbReference type="PANTHER" id="PTHR35805:SF1">
    <property type="entry name" value="ASPARTATE CARBAMOYLTRANSFERASE REGULATORY CHAIN"/>
    <property type="match status" value="1"/>
</dbReference>
<evidence type="ECO:0000256" key="5">
    <source>
        <dbReference type="ARBA" id="ARBA00022833"/>
    </source>
</evidence>
<dbReference type="Pfam" id="PF01948">
    <property type="entry name" value="PyrI"/>
    <property type="match status" value="1"/>
</dbReference>
<feature type="domain" description="Aspartate carbamoyltransferase regulatory subunit C-terminal" evidence="9">
    <location>
        <begin position="108"/>
        <end position="153"/>
    </location>
</feature>
<dbReference type="EMBL" id="JARFPK010000017">
    <property type="protein sequence ID" value="MDF0590719.1"/>
    <property type="molecule type" value="Genomic_DNA"/>
</dbReference>
<dbReference type="InterPro" id="IPR002801">
    <property type="entry name" value="Asp_carbamoylTrfase_reg"/>
</dbReference>
<comment type="cofactor">
    <cofactor evidence="7">
        <name>Zn(2+)</name>
        <dbReference type="ChEBI" id="CHEBI:29105"/>
    </cofactor>
    <text evidence="7">Binds 1 zinc ion per subunit.</text>
</comment>
<dbReference type="Proteomes" id="UP001220010">
    <property type="component" value="Unassembled WGS sequence"/>
</dbReference>
<evidence type="ECO:0000256" key="3">
    <source>
        <dbReference type="ARBA" id="ARBA00021764"/>
    </source>
</evidence>
<evidence type="ECO:0000256" key="6">
    <source>
        <dbReference type="ARBA" id="ARBA00022975"/>
    </source>
</evidence>
<evidence type="ECO:0000256" key="4">
    <source>
        <dbReference type="ARBA" id="ARBA00022723"/>
    </source>
</evidence>
<evidence type="ECO:0000313" key="11">
    <source>
        <dbReference type="Proteomes" id="UP001220010"/>
    </source>
</evidence>
<dbReference type="Gene3D" id="3.30.70.140">
    <property type="entry name" value="Aspartate carbamoyltransferase regulatory subunit, N-terminal domain"/>
    <property type="match status" value="1"/>
</dbReference>
<keyword evidence="5 7" id="KW-0862">Zinc</keyword>
<keyword evidence="6 7" id="KW-0665">Pyrimidine biosynthesis</keyword>
<feature type="binding site" evidence="7">
    <location>
        <position position="119"/>
    </location>
    <ligand>
        <name>Zn(2+)</name>
        <dbReference type="ChEBI" id="CHEBI:29105"/>
    </ligand>
</feature>
<keyword evidence="11" id="KW-1185">Reference proteome</keyword>
<accession>A0ABT5X7N9</accession>
<dbReference type="GO" id="GO:0004070">
    <property type="term" value="F:aspartate carbamoyltransferase activity"/>
    <property type="evidence" value="ECO:0007669"/>
    <property type="project" value="UniProtKB-EC"/>
</dbReference>
<feature type="binding site" evidence="7">
    <location>
        <position position="114"/>
    </location>
    <ligand>
        <name>Zn(2+)</name>
        <dbReference type="ChEBI" id="CHEBI:29105"/>
    </ligand>
</feature>
<name>A0ABT5X7N9_9EURY</name>